<dbReference type="PANTHER" id="PTHR36844">
    <property type="entry name" value="PROTEASE PRSW"/>
    <property type="match status" value="1"/>
</dbReference>
<keyword evidence="1" id="KW-0812">Transmembrane</keyword>
<dbReference type="GO" id="GO:0008233">
    <property type="term" value="F:peptidase activity"/>
    <property type="evidence" value="ECO:0007669"/>
    <property type="project" value="InterPro"/>
</dbReference>
<dbReference type="Proteomes" id="UP000033815">
    <property type="component" value="Unassembled WGS sequence"/>
</dbReference>
<evidence type="ECO:0000256" key="1">
    <source>
        <dbReference type="SAM" id="Phobius"/>
    </source>
</evidence>
<sequence length="256" mass="28446">MAETILVWKPVAIAIAGGILPSLVWLWFWLKQDSKSPEPTGLIALSFFAGMAIVYFVLPLQKYVLTHIVQIVDIVNALALKISLMSPSEETIRTTLWAFIEEFAKYATVFFIAFKSKFFDEPMDAVIYIITAALGFSAMENTLYIFRDLSNSGAIEVFGNGNMRFLGATIVHIVSSAFIGIAIAFSFYAPKYIKFFAIAIGIFTATLLHAYFNLSIIESDGTMKTLLVFSQFWGAIIGIIVLLALVKRIPRPESIN</sequence>
<dbReference type="PANTHER" id="PTHR36844:SF1">
    <property type="entry name" value="PROTEASE PRSW"/>
    <property type="match status" value="1"/>
</dbReference>
<organism evidence="2 3">
    <name type="scientific">Candidatus Nomurabacteria bacterium GW2011_GWB1_44_12</name>
    <dbReference type="NCBI Taxonomy" id="1618748"/>
    <lineage>
        <taxon>Bacteria</taxon>
        <taxon>Candidatus Nomuraibacteriota</taxon>
    </lineage>
</organism>
<feature type="transmembrane region" description="Helical" evidence="1">
    <location>
        <begin position="6"/>
        <end position="28"/>
    </location>
</feature>
<feature type="transmembrane region" description="Helical" evidence="1">
    <location>
        <begin position="40"/>
        <end position="58"/>
    </location>
</feature>
<accession>A0A837I8D0</accession>
<comment type="caution">
    <text evidence="2">The sequence shown here is derived from an EMBL/GenBank/DDBJ whole genome shotgun (WGS) entry which is preliminary data.</text>
</comment>
<keyword evidence="1" id="KW-1133">Transmembrane helix</keyword>
<name>A0A837I8D0_9BACT</name>
<feature type="transmembrane region" description="Helical" evidence="1">
    <location>
        <begin position="166"/>
        <end position="189"/>
    </location>
</feature>
<feature type="transmembrane region" description="Helical" evidence="1">
    <location>
        <begin position="195"/>
        <end position="214"/>
    </location>
</feature>
<gene>
    <name evidence="2" type="ORF">UW25_C0002G0083</name>
</gene>
<evidence type="ECO:0000313" key="2">
    <source>
        <dbReference type="EMBL" id="KKT37137.1"/>
    </source>
</evidence>
<protein>
    <recommendedName>
        <fullName evidence="4">Protease PrsW</fullName>
    </recommendedName>
</protein>
<feature type="transmembrane region" description="Helical" evidence="1">
    <location>
        <begin position="226"/>
        <end position="246"/>
    </location>
</feature>
<feature type="transmembrane region" description="Helical" evidence="1">
    <location>
        <begin position="126"/>
        <end position="146"/>
    </location>
</feature>
<proteinExistence type="predicted"/>
<dbReference type="Pfam" id="PF13367">
    <property type="entry name" value="PrsW-protease"/>
    <property type="match status" value="1"/>
</dbReference>
<dbReference type="AlphaFoldDB" id="A0A837I8D0"/>
<dbReference type="EMBL" id="LCHP01000002">
    <property type="protein sequence ID" value="KKT37137.1"/>
    <property type="molecule type" value="Genomic_DNA"/>
</dbReference>
<evidence type="ECO:0008006" key="4">
    <source>
        <dbReference type="Google" id="ProtNLM"/>
    </source>
</evidence>
<evidence type="ECO:0000313" key="3">
    <source>
        <dbReference type="Proteomes" id="UP000033815"/>
    </source>
</evidence>
<dbReference type="InterPro" id="IPR026898">
    <property type="entry name" value="PrsW"/>
</dbReference>
<reference evidence="2 3" key="1">
    <citation type="journal article" date="2015" name="Nature">
        <title>rRNA introns, odd ribosomes, and small enigmatic genomes across a large radiation of phyla.</title>
        <authorList>
            <person name="Brown C.T."/>
            <person name="Hug L.A."/>
            <person name="Thomas B.C."/>
            <person name="Sharon I."/>
            <person name="Castelle C.J."/>
            <person name="Singh A."/>
            <person name="Wilkins M.J."/>
            <person name="Williams K.H."/>
            <person name="Banfield J.F."/>
        </authorList>
    </citation>
    <scope>NUCLEOTIDE SEQUENCE [LARGE SCALE GENOMIC DNA]</scope>
</reference>
<keyword evidence="1" id="KW-0472">Membrane</keyword>